<name>V4JGT2_PSEL2</name>
<dbReference type="InterPro" id="IPR011990">
    <property type="entry name" value="TPR-like_helical_dom_sf"/>
</dbReference>
<dbReference type="SMART" id="SM00028">
    <property type="entry name" value="TPR"/>
    <property type="match status" value="2"/>
</dbReference>
<feature type="signal peptide" evidence="2">
    <location>
        <begin position="1"/>
        <end position="20"/>
    </location>
</feature>
<dbReference type="SUPFAM" id="SSF48452">
    <property type="entry name" value="TPR-like"/>
    <property type="match status" value="1"/>
</dbReference>
<dbReference type="PROSITE" id="PS50005">
    <property type="entry name" value="TPR"/>
    <property type="match status" value="1"/>
</dbReference>
<gene>
    <name evidence="3" type="ORF">PL2TA16_02417</name>
</gene>
<sequence>MKYLNYLLAMLLITHSDVFATEISASKFEVDPKEVKHLALNYPTQAVEYYKKNSAKLLQLNSAEALSIYSSLLAAASKVQDIELIEELAQHLSDERLVPYSQPYTFTVVNVIGVAYRLIGQLDDAIKTYKCALKHSQNNVEKMTAKVNLAIAYRMDNQPAISFQILQSVDEAILNGRRKAGLLVVKGNTAIVLGDSKSAVEYFIAARQYYLMDNHHRNATRVTVNLLGAALIERKVALYENYREKLRATSDTYLPESDKHYLKWLDLMSQSVKSNVISEQVANYTNRHVDLLLKGGYENPVRMILKSLNAEFLIPQEPTKRPLNKKLRANLAKRWCQDL</sequence>
<reference evidence="3 4" key="1">
    <citation type="submission" date="2013-07" db="EMBL/GenBank/DDBJ databases">
        <title>Draft genome sequence of Pseudoalteromonas luteoviolacea 2ta16.</title>
        <authorList>
            <person name="Allen E.E."/>
            <person name="Azam F."/>
            <person name="Podell S."/>
        </authorList>
    </citation>
    <scope>NUCLEOTIDE SEQUENCE [LARGE SCALE GENOMIC DNA]</scope>
    <source>
        <strain evidence="3 4">2ta16</strain>
    </source>
</reference>
<dbReference type="Gene3D" id="1.25.40.10">
    <property type="entry name" value="Tetratricopeptide repeat domain"/>
    <property type="match status" value="1"/>
</dbReference>
<dbReference type="PATRIC" id="fig|1353533.3.peg.1461"/>
<feature type="chain" id="PRO_5004720022" evidence="2">
    <location>
        <begin position="21"/>
        <end position="339"/>
    </location>
</feature>
<keyword evidence="1" id="KW-0802">TPR repeat</keyword>
<evidence type="ECO:0000313" key="4">
    <source>
        <dbReference type="Proteomes" id="UP000017820"/>
    </source>
</evidence>
<evidence type="ECO:0000313" key="3">
    <source>
        <dbReference type="EMBL" id="ESP94167.1"/>
    </source>
</evidence>
<dbReference type="AlphaFoldDB" id="V4JGT2"/>
<evidence type="ECO:0000256" key="1">
    <source>
        <dbReference type="PROSITE-ProRule" id="PRU00339"/>
    </source>
</evidence>
<feature type="repeat" description="TPR" evidence="1">
    <location>
        <begin position="106"/>
        <end position="139"/>
    </location>
</feature>
<dbReference type="Proteomes" id="UP000017820">
    <property type="component" value="Unassembled WGS sequence"/>
</dbReference>
<keyword evidence="2" id="KW-0732">Signal</keyword>
<protein>
    <submittedName>
        <fullName evidence="3">Tetratricopeptide repeat protein</fullName>
    </submittedName>
</protein>
<dbReference type="EMBL" id="AUSV01000021">
    <property type="protein sequence ID" value="ESP94167.1"/>
    <property type="molecule type" value="Genomic_DNA"/>
</dbReference>
<evidence type="ECO:0000256" key="2">
    <source>
        <dbReference type="SAM" id="SignalP"/>
    </source>
</evidence>
<comment type="caution">
    <text evidence="3">The sequence shown here is derived from an EMBL/GenBank/DDBJ whole genome shotgun (WGS) entry which is preliminary data.</text>
</comment>
<dbReference type="RefSeq" id="WP_023398405.1">
    <property type="nucleotide sequence ID" value="NZ_AUSV01000021.1"/>
</dbReference>
<organism evidence="3 4">
    <name type="scientific">Pseudoalteromonas luteoviolacea (strain 2ta16)</name>
    <dbReference type="NCBI Taxonomy" id="1353533"/>
    <lineage>
        <taxon>Bacteria</taxon>
        <taxon>Pseudomonadati</taxon>
        <taxon>Pseudomonadota</taxon>
        <taxon>Gammaproteobacteria</taxon>
        <taxon>Alteromonadales</taxon>
        <taxon>Pseudoalteromonadaceae</taxon>
        <taxon>Pseudoalteromonas</taxon>
    </lineage>
</organism>
<dbReference type="InterPro" id="IPR019734">
    <property type="entry name" value="TPR_rpt"/>
</dbReference>
<proteinExistence type="predicted"/>
<accession>V4JGT2</accession>